<dbReference type="EMBL" id="SLWQ01000010">
    <property type="protein sequence ID" value="TCO37270.1"/>
    <property type="molecule type" value="Genomic_DNA"/>
</dbReference>
<keyword evidence="1" id="KW-0812">Transmembrane</keyword>
<keyword evidence="1" id="KW-0472">Membrane</keyword>
<feature type="domain" description="CAAX prenyl protease 2/Lysostaphin resistance protein A-like" evidence="2">
    <location>
        <begin position="129"/>
        <end position="225"/>
    </location>
</feature>
<evidence type="ECO:0000313" key="4">
    <source>
        <dbReference type="Proteomes" id="UP000294862"/>
    </source>
</evidence>
<dbReference type="InterPro" id="IPR003675">
    <property type="entry name" value="Rce1/LyrA-like_dom"/>
</dbReference>
<dbReference type="RefSeq" id="WP_131999813.1">
    <property type="nucleotide sequence ID" value="NZ_SLWQ01000010.1"/>
</dbReference>
<dbReference type="GO" id="GO:0080120">
    <property type="term" value="P:CAAX-box protein maturation"/>
    <property type="evidence" value="ECO:0007669"/>
    <property type="project" value="UniProtKB-ARBA"/>
</dbReference>
<organism evidence="3 4">
    <name type="scientific">Dokdonella fugitiva</name>
    <dbReference type="NCBI Taxonomy" id="328517"/>
    <lineage>
        <taxon>Bacteria</taxon>
        <taxon>Pseudomonadati</taxon>
        <taxon>Pseudomonadota</taxon>
        <taxon>Gammaproteobacteria</taxon>
        <taxon>Lysobacterales</taxon>
        <taxon>Rhodanobacteraceae</taxon>
        <taxon>Dokdonella</taxon>
    </lineage>
</organism>
<feature type="transmembrane region" description="Helical" evidence="1">
    <location>
        <begin position="61"/>
        <end position="79"/>
    </location>
</feature>
<feature type="transmembrane region" description="Helical" evidence="1">
    <location>
        <begin position="221"/>
        <end position="237"/>
    </location>
</feature>
<sequence>MGQTQEFTLHHFRRVIAVAKKLLLAFAALFGAVLFVRMLVLPGLQALFHPDDSVTSLLRRTGIIVFAVLAYWAYVRLVEARNASELRPAPLAIMLGGASGGLLVAISMLLVLALGAYEITAYHGLQRGLLGIAGLIVIAATLEEIAYRCILFRILESAWGTVPALCLQSVIFALGHLENIEGRASMQELVTMIVSVTLTGALWTLVFVLSRNLWVAAANHAAWNFTIILSGLPLSGIEDWRRMAPMVGEYRGPVWLTGGLFGPESSIVTIVMLVVTVAAMLYWAQRKHRLIGGATPRIDTLKSPQPEARPA</sequence>
<dbReference type="OrthoDB" id="193898at2"/>
<feature type="transmembrane region" description="Helical" evidence="1">
    <location>
        <begin position="158"/>
        <end position="177"/>
    </location>
</feature>
<comment type="caution">
    <text evidence="3">The sequence shown here is derived from an EMBL/GenBank/DDBJ whole genome shotgun (WGS) entry which is preliminary data.</text>
</comment>
<feature type="transmembrane region" description="Helical" evidence="1">
    <location>
        <begin position="22"/>
        <end position="41"/>
    </location>
</feature>
<evidence type="ECO:0000313" key="3">
    <source>
        <dbReference type="EMBL" id="TCO37270.1"/>
    </source>
</evidence>
<keyword evidence="4" id="KW-1185">Reference proteome</keyword>
<dbReference type="Pfam" id="PF02517">
    <property type="entry name" value="Rce1-like"/>
    <property type="match status" value="1"/>
</dbReference>
<dbReference type="AlphaFoldDB" id="A0A4V2S1N5"/>
<accession>A0A4V2S1N5</accession>
<gene>
    <name evidence="3" type="ORF">EV148_11081</name>
</gene>
<protein>
    <recommendedName>
        <fullName evidence="2">CAAX prenyl protease 2/Lysostaphin resistance protein A-like domain-containing protein</fullName>
    </recommendedName>
</protein>
<feature type="transmembrane region" description="Helical" evidence="1">
    <location>
        <begin position="91"/>
        <end position="117"/>
    </location>
</feature>
<feature type="transmembrane region" description="Helical" evidence="1">
    <location>
        <begin position="265"/>
        <end position="284"/>
    </location>
</feature>
<proteinExistence type="predicted"/>
<feature type="transmembrane region" description="Helical" evidence="1">
    <location>
        <begin position="189"/>
        <end position="209"/>
    </location>
</feature>
<name>A0A4V2S1N5_9GAMM</name>
<evidence type="ECO:0000259" key="2">
    <source>
        <dbReference type="Pfam" id="PF02517"/>
    </source>
</evidence>
<evidence type="ECO:0000256" key="1">
    <source>
        <dbReference type="SAM" id="Phobius"/>
    </source>
</evidence>
<dbReference type="PANTHER" id="PTHR39430:SF1">
    <property type="entry name" value="PROTEASE"/>
    <property type="match status" value="1"/>
</dbReference>
<dbReference type="Proteomes" id="UP000294862">
    <property type="component" value="Unassembled WGS sequence"/>
</dbReference>
<reference evidence="3 4" key="1">
    <citation type="journal article" date="2015" name="Stand. Genomic Sci.">
        <title>Genomic Encyclopedia of Bacterial and Archaeal Type Strains, Phase III: the genomes of soil and plant-associated and newly described type strains.</title>
        <authorList>
            <person name="Whitman W.B."/>
            <person name="Woyke T."/>
            <person name="Klenk H.P."/>
            <person name="Zhou Y."/>
            <person name="Lilburn T.G."/>
            <person name="Beck B.J."/>
            <person name="De Vos P."/>
            <person name="Vandamme P."/>
            <person name="Eisen J.A."/>
            <person name="Garrity G."/>
            <person name="Hugenholtz P."/>
            <person name="Kyrpides N.C."/>
        </authorList>
    </citation>
    <scope>NUCLEOTIDE SEQUENCE [LARGE SCALE GENOMIC DNA]</scope>
    <source>
        <strain evidence="3 4">A3</strain>
    </source>
</reference>
<dbReference type="GO" id="GO:0004175">
    <property type="term" value="F:endopeptidase activity"/>
    <property type="evidence" value="ECO:0007669"/>
    <property type="project" value="UniProtKB-ARBA"/>
</dbReference>
<keyword evidence="1" id="KW-1133">Transmembrane helix</keyword>
<dbReference type="PANTHER" id="PTHR39430">
    <property type="entry name" value="MEMBRANE-ASSOCIATED PROTEASE-RELATED"/>
    <property type="match status" value="1"/>
</dbReference>
<feature type="transmembrane region" description="Helical" evidence="1">
    <location>
        <begin position="129"/>
        <end position="146"/>
    </location>
</feature>